<dbReference type="InterPro" id="IPR032443">
    <property type="entry name" value="RAWUL"/>
</dbReference>
<dbReference type="InterPro" id="IPR013083">
    <property type="entry name" value="Znf_RING/FYVE/PHD"/>
</dbReference>
<evidence type="ECO:0000313" key="8">
    <source>
        <dbReference type="EMBL" id="KAL3316665.1"/>
    </source>
</evidence>
<evidence type="ECO:0000313" key="9">
    <source>
        <dbReference type="Proteomes" id="UP001626550"/>
    </source>
</evidence>
<keyword evidence="4" id="KW-0862">Zinc</keyword>
<keyword evidence="3 6" id="KW-0863">Zinc-finger</keyword>
<proteinExistence type="predicted"/>
<reference evidence="8 9" key="1">
    <citation type="submission" date="2024-11" db="EMBL/GenBank/DDBJ databases">
        <title>Adaptive evolution of stress response genes in parasites aligns with host niche diversity.</title>
        <authorList>
            <person name="Hahn C."/>
            <person name="Resl P."/>
        </authorList>
    </citation>
    <scope>NUCLEOTIDE SEQUENCE [LARGE SCALE GENOMIC DNA]</scope>
    <source>
        <strain evidence="8">EGGRZ-B1_66</strain>
        <tissue evidence="8">Body</tissue>
    </source>
</reference>
<dbReference type="PROSITE" id="PS00518">
    <property type="entry name" value="ZF_RING_1"/>
    <property type="match status" value="1"/>
</dbReference>
<comment type="subcellular location">
    <subcellularLocation>
        <location evidence="1">Nucleus</location>
    </subcellularLocation>
</comment>
<protein>
    <recommendedName>
        <fullName evidence="7">RING-type domain-containing protein</fullName>
    </recommendedName>
</protein>
<organism evidence="8 9">
    <name type="scientific">Cichlidogyrus casuarinus</name>
    <dbReference type="NCBI Taxonomy" id="1844966"/>
    <lineage>
        <taxon>Eukaryota</taxon>
        <taxon>Metazoa</taxon>
        <taxon>Spiralia</taxon>
        <taxon>Lophotrochozoa</taxon>
        <taxon>Platyhelminthes</taxon>
        <taxon>Monogenea</taxon>
        <taxon>Monopisthocotylea</taxon>
        <taxon>Dactylogyridea</taxon>
        <taxon>Ancyrocephalidae</taxon>
        <taxon>Cichlidogyrus</taxon>
    </lineage>
</organism>
<dbReference type="EMBL" id="JBJKFK010000502">
    <property type="protein sequence ID" value="KAL3316665.1"/>
    <property type="molecule type" value="Genomic_DNA"/>
</dbReference>
<dbReference type="Gene3D" id="3.10.20.90">
    <property type="entry name" value="Phosphatidylinositol 3-kinase Catalytic Subunit, Chain A, domain 1"/>
    <property type="match status" value="1"/>
</dbReference>
<evidence type="ECO:0000256" key="3">
    <source>
        <dbReference type="ARBA" id="ARBA00022771"/>
    </source>
</evidence>
<name>A0ABD2QAU1_9PLAT</name>
<evidence type="ECO:0000256" key="4">
    <source>
        <dbReference type="ARBA" id="ARBA00022833"/>
    </source>
</evidence>
<dbReference type="GO" id="GO:0008270">
    <property type="term" value="F:zinc ion binding"/>
    <property type="evidence" value="ECO:0007669"/>
    <property type="project" value="UniProtKB-KW"/>
</dbReference>
<dbReference type="InterPro" id="IPR051507">
    <property type="entry name" value="PcG_RING_finger"/>
</dbReference>
<dbReference type="Pfam" id="PF16207">
    <property type="entry name" value="RAWUL"/>
    <property type="match status" value="1"/>
</dbReference>
<comment type="caution">
    <text evidence="8">The sequence shown here is derived from an EMBL/GenBank/DDBJ whole genome shotgun (WGS) entry which is preliminary data.</text>
</comment>
<dbReference type="InterPro" id="IPR001841">
    <property type="entry name" value="Znf_RING"/>
</dbReference>
<dbReference type="Pfam" id="PF13923">
    <property type="entry name" value="zf-C3HC4_2"/>
    <property type="match status" value="1"/>
</dbReference>
<dbReference type="Gene3D" id="3.30.40.10">
    <property type="entry name" value="Zinc/RING finger domain, C3HC4 (zinc finger)"/>
    <property type="match status" value="1"/>
</dbReference>
<dbReference type="FunFam" id="3.30.40.10:FF:000033">
    <property type="entry name" value="Polycomb group RING finger protein 3"/>
    <property type="match status" value="1"/>
</dbReference>
<dbReference type="InterPro" id="IPR017907">
    <property type="entry name" value="Znf_RING_CS"/>
</dbReference>
<evidence type="ECO:0000256" key="5">
    <source>
        <dbReference type="ARBA" id="ARBA00023242"/>
    </source>
</evidence>
<dbReference type="Proteomes" id="UP001626550">
    <property type="component" value="Unassembled WGS sequence"/>
</dbReference>
<sequence>MSISELNGYLMCGLCGGYLIESTVLSNCMHAFCRSCIVKYLCDNKLCPLCQSFVDETRPGNPLKYDDALQKIVFKLVPGLLSKEIKNMEKFESQQLESKQFKKPMHIRETQFKLTPTAFATRSLSKFSPVEVTPDPYSRRIIVDSLEKISLALSNMKDNIYLLCPADMKISTLQHFILSKYQVTGGRHEVEIYLNSEFLESHFNLRDVIFLYRYPIRSHPLQLHFNFVDLRSSWWGNPLSGVEENPNFY</sequence>
<evidence type="ECO:0000256" key="6">
    <source>
        <dbReference type="PROSITE-ProRule" id="PRU00175"/>
    </source>
</evidence>
<accession>A0ABD2QAU1</accession>
<feature type="domain" description="RING-type" evidence="7">
    <location>
        <begin position="12"/>
        <end position="51"/>
    </location>
</feature>
<keyword evidence="2" id="KW-0479">Metal-binding</keyword>
<dbReference type="GO" id="GO:0031519">
    <property type="term" value="C:PcG protein complex"/>
    <property type="evidence" value="ECO:0007669"/>
    <property type="project" value="UniProtKB-ARBA"/>
</dbReference>
<dbReference type="PROSITE" id="PS50089">
    <property type="entry name" value="ZF_RING_2"/>
    <property type="match status" value="1"/>
</dbReference>
<gene>
    <name evidence="8" type="ORF">Ciccas_004682</name>
</gene>
<keyword evidence="9" id="KW-1185">Reference proteome</keyword>
<dbReference type="SMART" id="SM00184">
    <property type="entry name" value="RING"/>
    <property type="match status" value="1"/>
</dbReference>
<evidence type="ECO:0000256" key="2">
    <source>
        <dbReference type="ARBA" id="ARBA00022723"/>
    </source>
</evidence>
<dbReference type="SUPFAM" id="SSF57850">
    <property type="entry name" value="RING/U-box"/>
    <property type="match status" value="1"/>
</dbReference>
<keyword evidence="5" id="KW-0539">Nucleus</keyword>
<evidence type="ECO:0000259" key="7">
    <source>
        <dbReference type="PROSITE" id="PS50089"/>
    </source>
</evidence>
<evidence type="ECO:0000256" key="1">
    <source>
        <dbReference type="ARBA" id="ARBA00004123"/>
    </source>
</evidence>
<dbReference type="AlphaFoldDB" id="A0ABD2QAU1"/>
<dbReference type="PANTHER" id="PTHR45893">
    <property type="entry name" value="POLYCOMB GROUP RING FINGER PROTEIN"/>
    <property type="match status" value="1"/>
</dbReference>